<dbReference type="Proteomes" id="UP000192505">
    <property type="component" value="Unassembled WGS sequence"/>
</dbReference>
<dbReference type="GO" id="GO:0031419">
    <property type="term" value="F:cobalamin binding"/>
    <property type="evidence" value="ECO:0007669"/>
    <property type="project" value="InterPro"/>
</dbReference>
<dbReference type="PROSITE" id="PS51332">
    <property type="entry name" value="B12_BINDING"/>
    <property type="match status" value="1"/>
</dbReference>
<dbReference type="InterPro" id="IPR006158">
    <property type="entry name" value="Cobalamin-bd"/>
</dbReference>
<dbReference type="AlphaFoldDB" id="A0A1W9KYZ1"/>
<name>A0A1W9KYZ1_9BURK</name>
<evidence type="ECO:0000313" key="2">
    <source>
        <dbReference type="EMBL" id="OQW89954.1"/>
    </source>
</evidence>
<dbReference type="SUPFAM" id="SSF52242">
    <property type="entry name" value="Cobalamin (vitamin B12)-binding domain"/>
    <property type="match status" value="1"/>
</dbReference>
<evidence type="ECO:0000259" key="1">
    <source>
        <dbReference type="PROSITE" id="PS51332"/>
    </source>
</evidence>
<dbReference type="EMBL" id="MTEI01000001">
    <property type="protein sequence ID" value="OQW89954.1"/>
    <property type="molecule type" value="Genomic_DNA"/>
</dbReference>
<organism evidence="2 3">
    <name type="scientific">Rhodoferax ferrireducens</name>
    <dbReference type="NCBI Taxonomy" id="192843"/>
    <lineage>
        <taxon>Bacteria</taxon>
        <taxon>Pseudomonadati</taxon>
        <taxon>Pseudomonadota</taxon>
        <taxon>Betaproteobacteria</taxon>
        <taxon>Burkholderiales</taxon>
        <taxon>Comamonadaceae</taxon>
        <taxon>Rhodoferax</taxon>
    </lineage>
</organism>
<comment type="caution">
    <text evidence="2">The sequence shown here is derived from an EMBL/GenBank/DDBJ whole genome shotgun (WGS) entry which is preliminary data.</text>
</comment>
<gene>
    <name evidence="2" type="ORF">BWK72_01580</name>
</gene>
<accession>A0A1W9KYZ1</accession>
<dbReference type="Gene3D" id="3.40.50.280">
    <property type="entry name" value="Cobalamin-binding domain"/>
    <property type="match status" value="1"/>
</dbReference>
<dbReference type="CDD" id="cd02065">
    <property type="entry name" value="B12-binding_like"/>
    <property type="match status" value="1"/>
</dbReference>
<reference evidence="2 3" key="1">
    <citation type="submission" date="2017-01" db="EMBL/GenBank/DDBJ databases">
        <title>Novel large sulfur bacteria in the metagenomes of groundwater-fed chemosynthetic microbial mats in the Lake Huron basin.</title>
        <authorList>
            <person name="Sharrar A.M."/>
            <person name="Flood B.E."/>
            <person name="Bailey J.V."/>
            <person name="Jones D.S."/>
            <person name="Biddanda B."/>
            <person name="Ruberg S.A."/>
            <person name="Marcus D.N."/>
            <person name="Dick G.J."/>
        </authorList>
    </citation>
    <scope>NUCLEOTIDE SEQUENCE [LARGE SCALE GENOMIC DNA]</scope>
    <source>
        <strain evidence="2">A7</strain>
    </source>
</reference>
<proteinExistence type="predicted"/>
<protein>
    <recommendedName>
        <fullName evidence="1">B12-binding domain-containing protein</fullName>
    </recommendedName>
</protein>
<dbReference type="InterPro" id="IPR036724">
    <property type="entry name" value="Cobalamin-bd_sf"/>
</dbReference>
<sequence length="198" mass="22059">MVQSWCSAGFDLEDVYLDGLVPAARLLGEWWCSDRIDFAEVTIGINCLQQVLYEFSPQFLSQADRKSNGLRAIFFSTPKSQHSFGTVMLTEFFRRSGWEASNLSIESDAVVLEELARHWIDIAGFSICSDRGVDALRQLIVDARQASLNPKVQFMIGGPMVELDPDLLATLGADLMGGDARESQRLAYQQVKSIYPAN</sequence>
<feature type="domain" description="B12-binding" evidence="1">
    <location>
        <begin position="69"/>
        <end position="198"/>
    </location>
</feature>
<dbReference type="Pfam" id="PF02310">
    <property type="entry name" value="B12-binding"/>
    <property type="match status" value="1"/>
</dbReference>
<evidence type="ECO:0000313" key="3">
    <source>
        <dbReference type="Proteomes" id="UP000192505"/>
    </source>
</evidence>
<dbReference type="GO" id="GO:0046872">
    <property type="term" value="F:metal ion binding"/>
    <property type="evidence" value="ECO:0007669"/>
    <property type="project" value="InterPro"/>
</dbReference>